<gene>
    <name evidence="8" type="ORF">BO70DRAFT_332031</name>
</gene>
<evidence type="ECO:0000256" key="6">
    <source>
        <dbReference type="SAM" id="Phobius"/>
    </source>
</evidence>
<dbReference type="STRING" id="1448321.A0A317WR20"/>
<proteinExistence type="predicted"/>
<dbReference type="OrthoDB" id="3936150at2759"/>
<evidence type="ECO:0000259" key="7">
    <source>
        <dbReference type="PROSITE" id="PS50850"/>
    </source>
</evidence>
<dbReference type="GeneID" id="37063138"/>
<dbReference type="InterPro" id="IPR036259">
    <property type="entry name" value="MFS_trans_sf"/>
</dbReference>
<comment type="caution">
    <text evidence="8">The sequence shown here is derived from an EMBL/GenBank/DDBJ whole genome shotgun (WGS) entry which is preliminary data.</text>
</comment>
<accession>A0A317WR20</accession>
<feature type="domain" description="Major facilitator superfamily (MFS) profile" evidence="7">
    <location>
        <begin position="113"/>
        <end position="555"/>
    </location>
</feature>
<feature type="transmembrane region" description="Helical" evidence="6">
    <location>
        <begin position="463"/>
        <end position="486"/>
    </location>
</feature>
<dbReference type="VEuPathDB" id="FungiDB:BO70DRAFT_332031"/>
<dbReference type="PANTHER" id="PTHR23502">
    <property type="entry name" value="MAJOR FACILITATOR SUPERFAMILY"/>
    <property type="match status" value="1"/>
</dbReference>
<evidence type="ECO:0000256" key="5">
    <source>
        <dbReference type="SAM" id="MobiDB-lite"/>
    </source>
</evidence>
<keyword evidence="2 6" id="KW-0812">Transmembrane</keyword>
<protein>
    <submittedName>
        <fullName evidence="8">MFS multidrug resistance transporter</fullName>
    </submittedName>
</protein>
<name>A0A317WR20_9EURO</name>
<feature type="transmembrane region" description="Helical" evidence="6">
    <location>
        <begin position="111"/>
        <end position="135"/>
    </location>
</feature>
<evidence type="ECO:0000313" key="8">
    <source>
        <dbReference type="EMBL" id="PWY88505.1"/>
    </source>
</evidence>
<evidence type="ECO:0000313" key="9">
    <source>
        <dbReference type="Proteomes" id="UP000247233"/>
    </source>
</evidence>
<dbReference type="Gene3D" id="1.20.1250.20">
    <property type="entry name" value="MFS general substrate transporter like domains"/>
    <property type="match status" value="1"/>
</dbReference>
<reference evidence="8 9" key="1">
    <citation type="submission" date="2016-12" db="EMBL/GenBank/DDBJ databases">
        <title>The genomes of Aspergillus section Nigri reveals drivers in fungal speciation.</title>
        <authorList>
            <consortium name="DOE Joint Genome Institute"/>
            <person name="Vesth T.C."/>
            <person name="Nybo J."/>
            <person name="Theobald S."/>
            <person name="Brandl J."/>
            <person name="Frisvad J.C."/>
            <person name="Nielsen K.F."/>
            <person name="Lyhne E.K."/>
            <person name="Kogle M.E."/>
            <person name="Kuo A."/>
            <person name="Riley R."/>
            <person name="Clum A."/>
            <person name="Nolan M."/>
            <person name="Lipzen A."/>
            <person name="Salamov A."/>
            <person name="Henrissat B."/>
            <person name="Wiebenga A."/>
            <person name="De Vries R.P."/>
            <person name="Grigoriev I.V."/>
            <person name="Mortensen U.H."/>
            <person name="Andersen M.R."/>
            <person name="Baker S.E."/>
        </authorList>
    </citation>
    <scope>NUCLEOTIDE SEQUENCE [LARGE SCALE GENOMIC DNA]</scope>
    <source>
        <strain evidence="8 9">CBS 117.55</strain>
    </source>
</reference>
<feature type="transmembrane region" description="Helical" evidence="6">
    <location>
        <begin position="380"/>
        <end position="401"/>
    </location>
</feature>
<dbReference type="PROSITE" id="PS50850">
    <property type="entry name" value="MFS"/>
    <property type="match status" value="1"/>
</dbReference>
<keyword evidence="4 6" id="KW-0472">Membrane</keyword>
<comment type="subcellular location">
    <subcellularLocation>
        <location evidence="1">Membrane</location>
        <topology evidence="1">Multi-pass membrane protein</topology>
    </subcellularLocation>
</comment>
<dbReference type="InterPro" id="IPR020846">
    <property type="entry name" value="MFS_dom"/>
</dbReference>
<feature type="transmembrane region" description="Helical" evidence="6">
    <location>
        <begin position="241"/>
        <end position="263"/>
    </location>
</feature>
<dbReference type="EMBL" id="MSFL01000005">
    <property type="protein sequence ID" value="PWY88505.1"/>
    <property type="molecule type" value="Genomic_DNA"/>
</dbReference>
<evidence type="ECO:0000256" key="4">
    <source>
        <dbReference type="ARBA" id="ARBA00023136"/>
    </source>
</evidence>
<keyword evidence="9" id="KW-1185">Reference proteome</keyword>
<feature type="transmembrane region" description="Helical" evidence="6">
    <location>
        <begin position="269"/>
        <end position="287"/>
    </location>
</feature>
<dbReference type="AlphaFoldDB" id="A0A317WR20"/>
<dbReference type="RefSeq" id="XP_025402041.1">
    <property type="nucleotide sequence ID" value="XM_025540901.1"/>
</dbReference>
<keyword evidence="3 6" id="KW-1133">Transmembrane helix</keyword>
<feature type="transmembrane region" description="Helical" evidence="6">
    <location>
        <begin position="179"/>
        <end position="206"/>
    </location>
</feature>
<dbReference type="SUPFAM" id="SSF103473">
    <property type="entry name" value="MFS general substrate transporter"/>
    <property type="match status" value="1"/>
</dbReference>
<dbReference type="Pfam" id="PF07690">
    <property type="entry name" value="MFS_1"/>
    <property type="match status" value="1"/>
</dbReference>
<feature type="transmembrane region" description="Helical" evidence="6">
    <location>
        <begin position="440"/>
        <end position="457"/>
    </location>
</feature>
<evidence type="ECO:0000256" key="1">
    <source>
        <dbReference type="ARBA" id="ARBA00004141"/>
    </source>
</evidence>
<dbReference type="CDD" id="cd17323">
    <property type="entry name" value="MFS_Tpo1_MDR_like"/>
    <property type="match status" value="1"/>
</dbReference>
<dbReference type="InterPro" id="IPR011701">
    <property type="entry name" value="MFS"/>
</dbReference>
<dbReference type="Proteomes" id="UP000247233">
    <property type="component" value="Unassembled WGS sequence"/>
</dbReference>
<sequence>MTASTGQENGLPEPEVIEAPLTEHDLRQTTRSTGPMTDLKHNHDSLSQDSDDPPVMEGKDEEAQVSSSIYSREEQQLPVVVPRLKRRGLFGQLTLLEEVENPKVYPRKTKWFITFVVAVAGAAAPMGSSIFFPSLSQVTKDLGTSTTITNLTISLYMLSMSIFPLWWSSFSERLGRRTIYLVSFSLFVLFNSLCAISSSIAMLIVLRMLSGGASASVQAVGAGTIADLWDPHERGRAMNIFYLGPLCGPLIAPIVGGALAERWKWRSTLWFLAAYGGLTVVFILFALPETLAAPKFQTREKDEHQEPLQRQQSRVSSRQVVQFTTRWLKVLKMVLIDPLKIILYLRYPPVLLTVYYASITFGSLYVLNVSVERTFGSSPYNFSTIIVGLMYIPNSLGYVVASSFGGRWMDKIMQREAKKANRYDEHGRLIYRPEDRMRENAWLGAVLYPAGLIWYGWCADRGVFWLAPMIANFFFGVGSMLIFGMATTMLTEFMPKRSSAGVALNNFMRNIFSCVGSVVTAPIIDAIGNGWLFTILGLVAFASSSVLFVMKVYGPRWRKSMDALRE</sequence>
<feature type="transmembrane region" description="Helical" evidence="6">
    <location>
        <begin position="530"/>
        <end position="550"/>
    </location>
</feature>
<dbReference type="PANTHER" id="PTHR23502:SF5">
    <property type="entry name" value="QUINIDINE RESISTANCE PROTEIN 3"/>
    <property type="match status" value="1"/>
</dbReference>
<organism evidence="8 9">
    <name type="scientific">Aspergillus heteromorphus CBS 117.55</name>
    <dbReference type="NCBI Taxonomy" id="1448321"/>
    <lineage>
        <taxon>Eukaryota</taxon>
        <taxon>Fungi</taxon>
        <taxon>Dikarya</taxon>
        <taxon>Ascomycota</taxon>
        <taxon>Pezizomycotina</taxon>
        <taxon>Eurotiomycetes</taxon>
        <taxon>Eurotiomycetidae</taxon>
        <taxon>Eurotiales</taxon>
        <taxon>Aspergillaceae</taxon>
        <taxon>Aspergillus</taxon>
        <taxon>Aspergillus subgen. Circumdati</taxon>
    </lineage>
</organism>
<dbReference type="GO" id="GO:0005886">
    <property type="term" value="C:plasma membrane"/>
    <property type="evidence" value="ECO:0007669"/>
    <property type="project" value="TreeGrafter"/>
</dbReference>
<evidence type="ECO:0000256" key="3">
    <source>
        <dbReference type="ARBA" id="ARBA00022989"/>
    </source>
</evidence>
<feature type="transmembrane region" description="Helical" evidence="6">
    <location>
        <begin position="350"/>
        <end position="368"/>
    </location>
</feature>
<feature type="region of interest" description="Disordered" evidence="5">
    <location>
        <begin position="1"/>
        <end position="61"/>
    </location>
</feature>
<evidence type="ECO:0000256" key="2">
    <source>
        <dbReference type="ARBA" id="ARBA00022692"/>
    </source>
</evidence>
<feature type="transmembrane region" description="Helical" evidence="6">
    <location>
        <begin position="147"/>
        <end position="167"/>
    </location>
</feature>
<dbReference type="GO" id="GO:0010509">
    <property type="term" value="P:intracellular polyamine homeostasis"/>
    <property type="evidence" value="ECO:0007669"/>
    <property type="project" value="TreeGrafter"/>
</dbReference>
<dbReference type="GO" id="GO:0015203">
    <property type="term" value="F:polyamine transmembrane transporter activity"/>
    <property type="evidence" value="ECO:0007669"/>
    <property type="project" value="TreeGrafter"/>
</dbReference>